<feature type="region of interest" description="Disordered" evidence="7">
    <location>
        <begin position="313"/>
        <end position="340"/>
    </location>
</feature>
<keyword evidence="4" id="KW-0862">Zinc</keyword>
<gene>
    <name evidence="9" type="ORF">AAL_05005</name>
</gene>
<dbReference type="GO" id="GO:0008270">
    <property type="term" value="F:zinc ion binding"/>
    <property type="evidence" value="ECO:0007669"/>
    <property type="project" value="UniProtKB-KW"/>
</dbReference>
<dbReference type="InterPro" id="IPR019135">
    <property type="entry name" value="Polycomb_protein_VEFS-Box"/>
</dbReference>
<name>A0A168B755_9HYPO</name>
<evidence type="ECO:0000256" key="3">
    <source>
        <dbReference type="ARBA" id="ARBA00022771"/>
    </source>
</evidence>
<keyword evidence="6" id="KW-0804">Transcription</keyword>
<protein>
    <submittedName>
        <fullName evidence="9">Polycomb protein, VEFS-Box</fullName>
    </submittedName>
</protein>
<keyword evidence="10" id="KW-1185">Reference proteome</keyword>
<evidence type="ECO:0000313" key="9">
    <source>
        <dbReference type="EMBL" id="KZZ94894.1"/>
    </source>
</evidence>
<dbReference type="OrthoDB" id="166746at2759"/>
<comment type="caution">
    <text evidence="9">The sequence shown here is derived from an EMBL/GenBank/DDBJ whole genome shotgun (WGS) entry which is preliminary data.</text>
</comment>
<dbReference type="Proteomes" id="UP000078544">
    <property type="component" value="Unassembled WGS sequence"/>
</dbReference>
<evidence type="ECO:0000256" key="6">
    <source>
        <dbReference type="ARBA" id="ARBA00023163"/>
    </source>
</evidence>
<organism evidence="9 10">
    <name type="scientific">Moelleriella libera RCEF 2490</name>
    <dbReference type="NCBI Taxonomy" id="1081109"/>
    <lineage>
        <taxon>Eukaryota</taxon>
        <taxon>Fungi</taxon>
        <taxon>Dikarya</taxon>
        <taxon>Ascomycota</taxon>
        <taxon>Pezizomycotina</taxon>
        <taxon>Sordariomycetes</taxon>
        <taxon>Hypocreomycetidae</taxon>
        <taxon>Hypocreales</taxon>
        <taxon>Clavicipitaceae</taxon>
        <taxon>Moelleriella</taxon>
    </lineage>
</organism>
<sequence>MTAQSPCKWKTPFLHRNWLKGVGAFQGPSVMGNILSSSLHKLPHHGDGDDLRPAKRRRISSPDMLDVDQLIASPRLSESGSTLRIEVLKILHKDTKKVRSYQGTAVPRDVVTTKARCKVTICDMSSGPPQVLHCQSQICDLTTFKNPVGPHRITRVDLPRPFFVTHDSVLINRPDDGGFALSDSYQLLIDLEAASATHWPPLSSQDFGISAESLYPPWGTTQHWVMTSKFDTVFGRLKNPLSLSARYPSSETYYQTNYLMDVDLRWTNGFKALRRLEKGSMPCITAIDPDVDPYSDNAINSYSNGAELFHVNGHAPSNESLQDQDDDFSGDQTPSRSLRARGGTKVYNLKVLSDQQLGRDRKKRERSVHDAVNEGRVQYLLPTDQPVSLDLYRCINCGVCHESMDHLQLHLQHSHPTYDYTLEQTGQGQALFRVSLLREVTASPKRTINLGRTLKPFNIQTIISTDQAWLMSRLSSDGDEIFKSPARAPFDRARIGSPIAKAPKVPLRRHEGARQNKSLVPDIPHRLFHPVSKARLRPGQEVPRNVPDDTWLIQKHRESISDFSDVTPAEKEYIWEWDGFILRQGITSVAYFARAWLHFVEEKASWLASSERRMLEFGKHASMLLARDTLDGEDMQQAFRFINEARARNPNSSDAQKQTASQQANDAPLKQSPRASQIRKGSNGCAVCQLPVYGPRMLLCSEKVR</sequence>
<evidence type="ECO:0000256" key="5">
    <source>
        <dbReference type="ARBA" id="ARBA00023015"/>
    </source>
</evidence>
<comment type="similarity">
    <text evidence="1">Belongs to the VEFS (VRN2-EMF2-FIS2-SU(Z)12) family.</text>
</comment>
<dbReference type="CDD" id="cd21552">
    <property type="entry name" value="VEFS-box_ctSUZ12-like"/>
    <property type="match status" value="1"/>
</dbReference>
<evidence type="ECO:0000256" key="1">
    <source>
        <dbReference type="ARBA" id="ARBA00007416"/>
    </source>
</evidence>
<feature type="region of interest" description="Disordered" evidence="7">
    <location>
        <begin position="646"/>
        <end position="678"/>
    </location>
</feature>
<reference evidence="9 10" key="1">
    <citation type="journal article" date="2016" name="Genome Biol. Evol.">
        <title>Divergent and convergent evolution of fungal pathogenicity.</title>
        <authorList>
            <person name="Shang Y."/>
            <person name="Xiao G."/>
            <person name="Zheng P."/>
            <person name="Cen K."/>
            <person name="Zhan S."/>
            <person name="Wang C."/>
        </authorList>
    </citation>
    <scope>NUCLEOTIDE SEQUENCE [LARGE SCALE GENOMIC DNA]</scope>
    <source>
        <strain evidence="9 10">RCEF 2490</strain>
    </source>
</reference>
<proteinExistence type="inferred from homology"/>
<feature type="domain" description="Polycomb protein VEFS-Box" evidence="8">
    <location>
        <begin position="548"/>
        <end position="621"/>
    </location>
</feature>
<keyword evidence="5" id="KW-0805">Transcription regulation</keyword>
<keyword evidence="2" id="KW-0479">Metal-binding</keyword>
<evidence type="ECO:0000256" key="2">
    <source>
        <dbReference type="ARBA" id="ARBA00022723"/>
    </source>
</evidence>
<accession>A0A168B755</accession>
<feature type="compositionally biased region" description="Polar residues" evidence="7">
    <location>
        <begin position="649"/>
        <end position="665"/>
    </location>
</feature>
<dbReference type="Pfam" id="PF09733">
    <property type="entry name" value="VEFS-Box"/>
    <property type="match status" value="1"/>
</dbReference>
<evidence type="ECO:0000259" key="8">
    <source>
        <dbReference type="Pfam" id="PF09733"/>
    </source>
</evidence>
<dbReference type="STRING" id="1081109.A0A168B755"/>
<evidence type="ECO:0000313" key="10">
    <source>
        <dbReference type="Proteomes" id="UP000078544"/>
    </source>
</evidence>
<evidence type="ECO:0000256" key="4">
    <source>
        <dbReference type="ARBA" id="ARBA00022833"/>
    </source>
</evidence>
<evidence type="ECO:0000256" key="7">
    <source>
        <dbReference type="SAM" id="MobiDB-lite"/>
    </source>
</evidence>
<dbReference type="EMBL" id="AZGY01000010">
    <property type="protein sequence ID" value="KZZ94894.1"/>
    <property type="molecule type" value="Genomic_DNA"/>
</dbReference>
<dbReference type="AlphaFoldDB" id="A0A168B755"/>
<keyword evidence="3" id="KW-0863">Zinc-finger</keyword>